<dbReference type="Gene3D" id="1.10.510.10">
    <property type="entry name" value="Transferase(Phosphotransferase) domain 1"/>
    <property type="match status" value="1"/>
</dbReference>
<gene>
    <name evidence="7" type="ORF">IFM89_022737</name>
</gene>
<dbReference type="PANTHER" id="PTHR24353:SF127">
    <property type="entry name" value="PROTEIN PHOSPHATASE 2C AND CYCLIC NUCLEOTIDE-BINDING_KINASE DOMAIN-CONTAINING PROTEIN"/>
    <property type="match status" value="1"/>
</dbReference>
<evidence type="ECO:0000313" key="8">
    <source>
        <dbReference type="Proteomes" id="UP000631114"/>
    </source>
</evidence>
<comment type="caution">
    <text evidence="7">The sequence shown here is derived from an EMBL/GenBank/DDBJ whole genome shotgun (WGS) entry which is preliminary data.</text>
</comment>
<dbReference type="Proteomes" id="UP000631114">
    <property type="component" value="Unassembled WGS sequence"/>
</dbReference>
<keyword evidence="1" id="KW-0723">Serine/threonine-protein kinase</keyword>
<keyword evidence="3" id="KW-0547">Nucleotide-binding</keyword>
<dbReference type="PANTHER" id="PTHR24353">
    <property type="entry name" value="CYCLIC NUCLEOTIDE-DEPENDENT PROTEIN KINASE"/>
    <property type="match status" value="1"/>
</dbReference>
<evidence type="ECO:0000313" key="7">
    <source>
        <dbReference type="EMBL" id="KAF9615321.1"/>
    </source>
</evidence>
<dbReference type="OrthoDB" id="162894at2759"/>
<evidence type="ECO:0000256" key="1">
    <source>
        <dbReference type="ARBA" id="ARBA00022527"/>
    </source>
</evidence>
<dbReference type="Pfam" id="PF23452">
    <property type="entry name" value="HPAT"/>
    <property type="match status" value="1"/>
</dbReference>
<dbReference type="GO" id="GO:0005952">
    <property type="term" value="C:cAMP-dependent protein kinase complex"/>
    <property type="evidence" value="ECO:0007669"/>
    <property type="project" value="TreeGrafter"/>
</dbReference>
<accession>A0A835ID30</accession>
<evidence type="ECO:0000256" key="5">
    <source>
        <dbReference type="ARBA" id="ARBA00022840"/>
    </source>
</evidence>
<keyword evidence="2" id="KW-0808">Transferase</keyword>
<dbReference type="InterPro" id="IPR056508">
    <property type="entry name" value="HPAT-like"/>
</dbReference>
<keyword evidence="4" id="KW-0418">Kinase</keyword>
<organism evidence="7 8">
    <name type="scientific">Coptis chinensis</name>
    <dbReference type="NCBI Taxonomy" id="261450"/>
    <lineage>
        <taxon>Eukaryota</taxon>
        <taxon>Viridiplantae</taxon>
        <taxon>Streptophyta</taxon>
        <taxon>Embryophyta</taxon>
        <taxon>Tracheophyta</taxon>
        <taxon>Spermatophyta</taxon>
        <taxon>Magnoliopsida</taxon>
        <taxon>Ranunculales</taxon>
        <taxon>Ranunculaceae</taxon>
        <taxon>Coptidoideae</taxon>
        <taxon>Coptis</taxon>
    </lineage>
</organism>
<feature type="domain" description="Hydroxyproline O-arabinosyltransferase-like" evidence="6">
    <location>
        <begin position="173"/>
        <end position="230"/>
    </location>
</feature>
<dbReference type="GO" id="GO:0005524">
    <property type="term" value="F:ATP binding"/>
    <property type="evidence" value="ECO:0007669"/>
    <property type="project" value="UniProtKB-KW"/>
</dbReference>
<proteinExistence type="predicted"/>
<protein>
    <recommendedName>
        <fullName evidence="6">Hydroxyproline O-arabinosyltransferase-like domain-containing protein</fullName>
    </recommendedName>
</protein>
<keyword evidence="5" id="KW-0067">ATP-binding</keyword>
<evidence type="ECO:0000256" key="3">
    <source>
        <dbReference type="ARBA" id="ARBA00022741"/>
    </source>
</evidence>
<keyword evidence="8" id="KW-1185">Reference proteome</keyword>
<dbReference type="EMBL" id="JADFTS010000003">
    <property type="protein sequence ID" value="KAF9615321.1"/>
    <property type="molecule type" value="Genomic_DNA"/>
</dbReference>
<evidence type="ECO:0000256" key="2">
    <source>
        <dbReference type="ARBA" id="ARBA00022679"/>
    </source>
</evidence>
<dbReference type="GO" id="GO:0004691">
    <property type="term" value="F:cAMP-dependent protein kinase activity"/>
    <property type="evidence" value="ECO:0007669"/>
    <property type="project" value="TreeGrafter"/>
</dbReference>
<dbReference type="AlphaFoldDB" id="A0A835ID30"/>
<reference evidence="7 8" key="1">
    <citation type="submission" date="2020-10" db="EMBL/GenBank/DDBJ databases">
        <title>The Coptis chinensis genome and diversification of protoberbering-type alkaloids.</title>
        <authorList>
            <person name="Wang B."/>
            <person name="Shu S."/>
            <person name="Song C."/>
            <person name="Liu Y."/>
        </authorList>
    </citation>
    <scope>NUCLEOTIDE SEQUENCE [LARGE SCALE GENOMIC DNA]</scope>
    <source>
        <strain evidence="7">HL-2020</strain>
        <tissue evidence="7">Leaf</tissue>
    </source>
</reference>
<name>A0A835ID30_9MAGN</name>
<evidence type="ECO:0000259" key="6">
    <source>
        <dbReference type="Pfam" id="PF23452"/>
    </source>
</evidence>
<sequence length="232" mass="26138">MYVFHRLGDNWACSFSRLRLVDFRFGKKLSGERTFTICGMTDSLGPEIIQGKGHTYAADWLKDITLNYPKESERTDASNPQKFKIFCLKRFSKQKIKQLGKEAQVLKEKDLMKSLIPSTFTPQIICTCADQTHIGILLNTCLACPFVSILHTPLDGSSARFSRPGSLSERSYVQGKLTYGKIGEWRFDKRSYLRGPPPRNLSLPPPGVPESVVMLVTKVNEATANIPGWDTF</sequence>
<evidence type="ECO:0000256" key="4">
    <source>
        <dbReference type="ARBA" id="ARBA00022777"/>
    </source>
</evidence>